<evidence type="ECO:0000256" key="6">
    <source>
        <dbReference type="ARBA" id="ARBA00023136"/>
    </source>
</evidence>
<keyword evidence="3" id="KW-1003">Cell membrane</keyword>
<dbReference type="PANTHER" id="PTHR34184:SF4">
    <property type="entry name" value="UPF0718 PROTEIN YCGR"/>
    <property type="match status" value="1"/>
</dbReference>
<comment type="similarity">
    <text evidence="2">Belongs to the UPF0718 family.</text>
</comment>
<feature type="transmembrane region" description="Helical" evidence="7">
    <location>
        <begin position="220"/>
        <end position="238"/>
    </location>
</feature>
<sequence length="335" mass="36763">MIRLIQSYLIDFTCIVAIAVVIYIISMTQIVGDTWSIHVPDSFLQLNTIFLSIIIEAIPFVLIGVLIAGFIQIFVTEDHIRRLLPKNRILAVAMSCVVGALFPACECGIVPIVRRLVSKGVPIYAAVGFLLTGPLINPIVILSTYMAFGNDFKMAGLRMGVGFIIAFVIAVITSFLFKTNQLKHSVEDFQSIASVTTKKISFSEKIMGMLKHSIDEFFDMGKYLIIGALFAAFIQTYVSAKSLLVFGDGIVGSTGIMMGLAYFLSLCSEADAFIGASFRNLFPSSAILAFLVFGPMIDLKNTIMLISAFKAKFVFVLLFLITSVVFLSTIFINFL</sequence>
<feature type="transmembrane region" description="Helical" evidence="7">
    <location>
        <begin position="49"/>
        <end position="75"/>
    </location>
</feature>
<organism evidence="8 9">
    <name type="scientific">Perspicuibacillus lycopersici</name>
    <dbReference type="NCBI Taxonomy" id="1325689"/>
    <lineage>
        <taxon>Bacteria</taxon>
        <taxon>Bacillati</taxon>
        <taxon>Bacillota</taxon>
        <taxon>Bacilli</taxon>
        <taxon>Bacillales</taxon>
        <taxon>Bacillaceae</taxon>
        <taxon>Perspicuibacillus</taxon>
    </lineage>
</organism>
<dbReference type="InterPro" id="IPR052923">
    <property type="entry name" value="UPF0718"/>
</dbReference>
<feature type="transmembrane region" description="Helical" evidence="7">
    <location>
        <begin position="87"/>
        <end position="111"/>
    </location>
</feature>
<dbReference type="RefSeq" id="WP_263072101.1">
    <property type="nucleotide sequence ID" value="NZ_JAOUSF010000002.1"/>
</dbReference>
<keyword evidence="5 7" id="KW-1133">Transmembrane helix</keyword>
<dbReference type="PANTHER" id="PTHR34184">
    <property type="entry name" value="UPF0718 PROTEIN YCGR"/>
    <property type="match status" value="1"/>
</dbReference>
<comment type="subcellular location">
    <subcellularLocation>
        <location evidence="1">Cell membrane</location>
        <topology evidence="1">Multi-pass membrane protein</topology>
    </subcellularLocation>
</comment>
<feature type="transmembrane region" description="Helical" evidence="7">
    <location>
        <begin position="123"/>
        <end position="148"/>
    </location>
</feature>
<name>A0AAE3IQT9_9BACI</name>
<comment type="caution">
    <text evidence="8">The sequence shown here is derived from an EMBL/GenBank/DDBJ whole genome shotgun (WGS) entry which is preliminary data.</text>
</comment>
<proteinExistence type="inferred from homology"/>
<dbReference type="AlphaFoldDB" id="A0AAE3IQT9"/>
<dbReference type="InterPro" id="IPR005524">
    <property type="entry name" value="DUF318"/>
</dbReference>
<keyword evidence="4 7" id="KW-0812">Transmembrane</keyword>
<feature type="transmembrane region" description="Helical" evidence="7">
    <location>
        <begin position="7"/>
        <end position="29"/>
    </location>
</feature>
<dbReference type="Proteomes" id="UP001209318">
    <property type="component" value="Unassembled WGS sequence"/>
</dbReference>
<evidence type="ECO:0000256" key="7">
    <source>
        <dbReference type="SAM" id="Phobius"/>
    </source>
</evidence>
<gene>
    <name evidence="8" type="ORF">OEV98_04915</name>
</gene>
<keyword evidence="6 7" id="KW-0472">Membrane</keyword>
<evidence type="ECO:0000256" key="1">
    <source>
        <dbReference type="ARBA" id="ARBA00004651"/>
    </source>
</evidence>
<protein>
    <submittedName>
        <fullName evidence="8">Permease</fullName>
    </submittedName>
</protein>
<feature type="transmembrane region" description="Helical" evidence="7">
    <location>
        <begin position="245"/>
        <end position="266"/>
    </location>
</feature>
<evidence type="ECO:0000313" key="9">
    <source>
        <dbReference type="Proteomes" id="UP001209318"/>
    </source>
</evidence>
<feature type="transmembrane region" description="Helical" evidence="7">
    <location>
        <begin position="155"/>
        <end position="177"/>
    </location>
</feature>
<evidence type="ECO:0000256" key="3">
    <source>
        <dbReference type="ARBA" id="ARBA00022475"/>
    </source>
</evidence>
<keyword evidence="9" id="KW-1185">Reference proteome</keyword>
<dbReference type="GO" id="GO:0005886">
    <property type="term" value="C:plasma membrane"/>
    <property type="evidence" value="ECO:0007669"/>
    <property type="project" value="UniProtKB-SubCell"/>
</dbReference>
<dbReference type="EMBL" id="JAOUSF010000002">
    <property type="protein sequence ID" value="MCU9612890.1"/>
    <property type="molecule type" value="Genomic_DNA"/>
</dbReference>
<accession>A0AAE3IQT9</accession>
<evidence type="ECO:0000256" key="2">
    <source>
        <dbReference type="ARBA" id="ARBA00006386"/>
    </source>
</evidence>
<evidence type="ECO:0000313" key="8">
    <source>
        <dbReference type="EMBL" id="MCU9612890.1"/>
    </source>
</evidence>
<feature type="transmembrane region" description="Helical" evidence="7">
    <location>
        <begin position="313"/>
        <end position="334"/>
    </location>
</feature>
<reference evidence="8" key="1">
    <citation type="submission" date="2022-10" db="EMBL/GenBank/DDBJ databases">
        <title>Description of Fervidibacillus gen. nov. in the family Fervidibacillaceae fam. nov. with two species, Fervidibacillus albus sp. nov., and Fervidibacillus halotolerans sp. nov., isolated from tidal flat sediments.</title>
        <authorList>
            <person name="Kwon K.K."/>
            <person name="Yang S.-H."/>
        </authorList>
    </citation>
    <scope>NUCLEOTIDE SEQUENCE</scope>
    <source>
        <strain evidence="8">JCM 19140</strain>
    </source>
</reference>
<evidence type="ECO:0000256" key="5">
    <source>
        <dbReference type="ARBA" id="ARBA00022989"/>
    </source>
</evidence>
<evidence type="ECO:0000256" key="4">
    <source>
        <dbReference type="ARBA" id="ARBA00022692"/>
    </source>
</evidence>
<dbReference type="Pfam" id="PF03773">
    <property type="entry name" value="ArsP_1"/>
    <property type="match status" value="1"/>
</dbReference>